<dbReference type="InterPro" id="IPR052896">
    <property type="entry name" value="GGT-like_enzyme"/>
</dbReference>
<dbReference type="AlphaFoldDB" id="A0A2T6C8Q6"/>
<dbReference type="Pfam" id="PF01019">
    <property type="entry name" value="G_glu_transpept"/>
    <property type="match status" value="1"/>
</dbReference>
<evidence type="ECO:0000313" key="2">
    <source>
        <dbReference type="Proteomes" id="UP000244240"/>
    </source>
</evidence>
<comment type="caution">
    <text evidence="1">The sequence shown here is derived from an EMBL/GenBank/DDBJ whole genome shotgun (WGS) entry which is preliminary data.</text>
</comment>
<dbReference type="EMBL" id="QBKR01000002">
    <property type="protein sequence ID" value="PTX64692.1"/>
    <property type="molecule type" value="Genomic_DNA"/>
</dbReference>
<dbReference type="PANTHER" id="PTHR43881">
    <property type="entry name" value="GAMMA-GLUTAMYLTRANSPEPTIDASE (AFU_ORTHOLOGUE AFUA_4G13580)"/>
    <property type="match status" value="1"/>
</dbReference>
<gene>
    <name evidence="1" type="ORF">C8P63_102187</name>
</gene>
<dbReference type="Gene3D" id="1.10.246.130">
    <property type="match status" value="1"/>
</dbReference>
<dbReference type="Proteomes" id="UP000244240">
    <property type="component" value="Unassembled WGS sequence"/>
</dbReference>
<protein>
    <submittedName>
        <fullName evidence="1">Gamma-glutamyltranspeptidase/glutathione hydrolase</fullName>
    </submittedName>
</protein>
<dbReference type="Gene3D" id="3.60.20.40">
    <property type="match status" value="1"/>
</dbReference>
<keyword evidence="1" id="KW-0378">Hydrolase</keyword>
<keyword evidence="2" id="KW-1185">Reference proteome</keyword>
<dbReference type="PANTHER" id="PTHR43881:SF1">
    <property type="entry name" value="GAMMA-GLUTAMYLTRANSPEPTIDASE (AFU_ORTHOLOGUE AFUA_4G13580)"/>
    <property type="match status" value="1"/>
</dbReference>
<dbReference type="SUPFAM" id="SSF56235">
    <property type="entry name" value="N-terminal nucleophile aminohydrolases (Ntn hydrolases)"/>
    <property type="match status" value="1"/>
</dbReference>
<organism evidence="1 2">
    <name type="scientific">Melghirimyces profundicolus</name>
    <dbReference type="NCBI Taxonomy" id="1242148"/>
    <lineage>
        <taxon>Bacteria</taxon>
        <taxon>Bacillati</taxon>
        <taxon>Bacillota</taxon>
        <taxon>Bacilli</taxon>
        <taxon>Bacillales</taxon>
        <taxon>Thermoactinomycetaceae</taxon>
        <taxon>Melghirimyces</taxon>
    </lineage>
</organism>
<evidence type="ECO:0000313" key="1">
    <source>
        <dbReference type="EMBL" id="PTX64692.1"/>
    </source>
</evidence>
<accession>A0A2T6C8Q6</accession>
<dbReference type="RefSeq" id="WP_108021746.1">
    <property type="nucleotide sequence ID" value="NZ_QBKR01000002.1"/>
</dbReference>
<proteinExistence type="predicted"/>
<dbReference type="InterPro" id="IPR029055">
    <property type="entry name" value="Ntn_hydrolases_N"/>
</dbReference>
<dbReference type="OrthoDB" id="9781342at2"/>
<reference evidence="1 2" key="1">
    <citation type="submission" date="2018-04" db="EMBL/GenBank/DDBJ databases">
        <title>Genomic Encyclopedia of Archaeal and Bacterial Type Strains, Phase II (KMG-II): from individual species to whole genera.</title>
        <authorList>
            <person name="Goeker M."/>
        </authorList>
    </citation>
    <scope>NUCLEOTIDE SEQUENCE [LARGE SCALE GENOMIC DNA]</scope>
    <source>
        <strain evidence="1 2">DSM 45787</strain>
    </source>
</reference>
<dbReference type="InterPro" id="IPR043138">
    <property type="entry name" value="GGT_lsub"/>
</dbReference>
<dbReference type="GO" id="GO:0016787">
    <property type="term" value="F:hydrolase activity"/>
    <property type="evidence" value="ECO:0007669"/>
    <property type="project" value="UniProtKB-KW"/>
</dbReference>
<dbReference type="InterPro" id="IPR043137">
    <property type="entry name" value="GGT_ssub_C"/>
</dbReference>
<dbReference type="PRINTS" id="PR01210">
    <property type="entry name" value="GGTRANSPTASE"/>
</dbReference>
<sequence length="534" mass="58288">MQFHPLHQPYPSQRTTVYAKKGMVATSQPLAAQAGLDMLKKGGNAVDAAIATAAALTVLEPTSNGIGGDAFALVWTGGKLHGLNASGPAPRGISIDGVRKAGHERIPRFGWLPVTVPGAPAAWAELSRRFGKLSLTAVLEPAVRYAEEGYPLTPVLAKYWEKGAAVFRPLDGPEFESWFRTFTPEGRAPRAGEVWRSPDHARTLTSIAETGADSFYRGDLAEKMDRFAREHGGFLRKEDLEAFRPEWVDPIHIRYRGYEVWEIPPNGQGLVALMALNLLKAFDFGERETAATYHRQIEAMKLAFADGEAYITERERMPYSVEALLSDRYAEERRRLIGDSARLPSAGSPRPGGTVYLAATDGEGNQVSFIQSNFMGFGSGLVVPGTGISLQNRGYTFSLDPDHANALEPGKRTYHTIIPGFLTREGRPVGPFGVMGGYMQPQGHLQVVMNTVDFGLNPQSALDAPRWRWVEGKTVEVERGVPDAIVQELIRRGHDIRIATDPGGFGRGQIIWRGEDGVLAGGTEPRTDGSIAAW</sequence>
<name>A0A2T6C8Q6_9BACL</name>